<proteinExistence type="predicted"/>
<dbReference type="AlphaFoldDB" id="X6NUB9"/>
<comment type="caution">
    <text evidence="1">The sequence shown here is derived from an EMBL/GenBank/DDBJ whole genome shotgun (WGS) entry which is preliminary data.</text>
</comment>
<dbReference type="EMBL" id="ASPP01006418">
    <property type="protein sequence ID" value="ETO28857.1"/>
    <property type="molecule type" value="Genomic_DNA"/>
</dbReference>
<evidence type="ECO:0000313" key="2">
    <source>
        <dbReference type="Proteomes" id="UP000023152"/>
    </source>
</evidence>
<accession>X6NUB9</accession>
<dbReference type="Proteomes" id="UP000023152">
    <property type="component" value="Unassembled WGS sequence"/>
</dbReference>
<organism evidence="1 2">
    <name type="scientific">Reticulomyxa filosa</name>
    <dbReference type="NCBI Taxonomy" id="46433"/>
    <lineage>
        <taxon>Eukaryota</taxon>
        <taxon>Sar</taxon>
        <taxon>Rhizaria</taxon>
        <taxon>Retaria</taxon>
        <taxon>Foraminifera</taxon>
        <taxon>Monothalamids</taxon>
        <taxon>Reticulomyxidae</taxon>
        <taxon>Reticulomyxa</taxon>
    </lineage>
</organism>
<sequence>MFPTASTKRIHVNQLNYIQRFYQFKINVNNDKISNNETDIKTQMHERVQLYISRTFSENAKPLLNVVTYQPKTEMVTVLLQFSHCPFGNNESTRNTDFSQCVMTEDKNHGVNNGSYAKDNSINGIVKEVPDNPVSAMTYDNQNLENNFKLYRNHNEGTEKMQHFSKNGTCANRGTEINPLCSEANTELPNWVRHFLSFQEINEIMDQSVKPFFTELSG</sequence>
<reference evidence="1 2" key="1">
    <citation type="journal article" date="2013" name="Curr. Biol.">
        <title>The Genome of the Foraminiferan Reticulomyxa filosa.</title>
        <authorList>
            <person name="Glockner G."/>
            <person name="Hulsmann N."/>
            <person name="Schleicher M."/>
            <person name="Noegel A.A."/>
            <person name="Eichinger L."/>
            <person name="Gallinger C."/>
            <person name="Pawlowski J."/>
            <person name="Sierra R."/>
            <person name="Euteneuer U."/>
            <person name="Pillet L."/>
            <person name="Moustafa A."/>
            <person name="Platzer M."/>
            <person name="Groth M."/>
            <person name="Szafranski K."/>
            <person name="Schliwa M."/>
        </authorList>
    </citation>
    <scope>NUCLEOTIDE SEQUENCE [LARGE SCALE GENOMIC DNA]</scope>
</reference>
<evidence type="ECO:0000313" key="1">
    <source>
        <dbReference type="EMBL" id="ETO28857.1"/>
    </source>
</evidence>
<gene>
    <name evidence="1" type="ORF">RFI_08271</name>
</gene>
<protein>
    <submittedName>
        <fullName evidence="1">Uncharacterized protein</fullName>
    </submittedName>
</protein>
<keyword evidence="2" id="KW-1185">Reference proteome</keyword>
<name>X6NUB9_RETFI</name>